<comment type="caution">
    <text evidence="8">The sequence shown here is derived from an EMBL/GenBank/DDBJ whole genome shotgun (WGS) entry which is preliminary data.</text>
</comment>
<keyword evidence="1 6" id="KW-0328">Glycosyltransferase</keyword>
<keyword evidence="5 6" id="KW-0862">Zinc</keyword>
<dbReference type="FunCoup" id="A0A1Q6DUY0">
    <property type="interactions" value="19"/>
</dbReference>
<dbReference type="InterPro" id="IPR002616">
    <property type="entry name" value="tRNA_ribo_trans-like"/>
</dbReference>
<dbReference type="UniPathway" id="UPA00393"/>
<comment type="catalytic activity">
    <reaction evidence="6">
        <text>guanosine(15) in tRNA + 7-cyano-7-carbaguanine = 7-cyano-7-carbaguanosine(15) in tRNA + guanine</text>
        <dbReference type="Rhea" id="RHEA:43164"/>
        <dbReference type="Rhea" id="RHEA-COMP:10371"/>
        <dbReference type="Rhea" id="RHEA-COMP:10372"/>
        <dbReference type="ChEBI" id="CHEBI:16235"/>
        <dbReference type="ChEBI" id="CHEBI:45075"/>
        <dbReference type="ChEBI" id="CHEBI:74269"/>
        <dbReference type="ChEBI" id="CHEBI:82850"/>
        <dbReference type="EC" id="2.4.2.48"/>
    </reaction>
</comment>
<evidence type="ECO:0000256" key="5">
    <source>
        <dbReference type="ARBA" id="ARBA00022833"/>
    </source>
</evidence>
<evidence type="ECO:0000259" key="7">
    <source>
        <dbReference type="Pfam" id="PF01702"/>
    </source>
</evidence>
<dbReference type="EMBL" id="MSDW01000001">
    <property type="protein sequence ID" value="OKY78164.1"/>
    <property type="molecule type" value="Genomic_DNA"/>
</dbReference>
<dbReference type="InterPro" id="IPR050076">
    <property type="entry name" value="ArchSynthase1/Queuine_TRR"/>
</dbReference>
<dbReference type="InterPro" id="IPR004804">
    <property type="entry name" value="TgtA"/>
</dbReference>
<dbReference type="PANTHER" id="PTHR46499:SF1">
    <property type="entry name" value="QUEUINE TRNA-RIBOSYLTRANSFERASE"/>
    <property type="match status" value="1"/>
</dbReference>
<evidence type="ECO:0000256" key="2">
    <source>
        <dbReference type="ARBA" id="ARBA00022679"/>
    </source>
</evidence>
<feature type="domain" description="tRNA-guanine(15) transglycosylase-like" evidence="7">
    <location>
        <begin position="11"/>
        <end position="328"/>
    </location>
</feature>
<dbReference type="GO" id="GO:0016763">
    <property type="term" value="F:pentosyltransferase activity"/>
    <property type="evidence" value="ECO:0007669"/>
    <property type="project" value="UniProtKB-UniRule"/>
</dbReference>
<feature type="binding site" evidence="6">
    <location>
        <position position="189"/>
    </location>
    <ligand>
        <name>substrate</name>
    </ligand>
</feature>
<dbReference type="Proteomes" id="UP000185744">
    <property type="component" value="Unassembled WGS sequence"/>
</dbReference>
<feature type="active site" description="Nucleophile" evidence="6">
    <location>
        <position position="88"/>
    </location>
</feature>
<dbReference type="HAMAP" id="MF_01634">
    <property type="entry name" value="TgtA_arch"/>
    <property type="match status" value="1"/>
</dbReference>
<feature type="binding site" evidence="6">
    <location>
        <position position="277"/>
    </location>
    <ligand>
        <name>Zn(2+)</name>
        <dbReference type="ChEBI" id="CHEBI:29105"/>
    </ligand>
</feature>
<keyword evidence="4 6" id="KW-0479">Metal-binding</keyword>
<keyword evidence="9" id="KW-1185">Reference proteome</keyword>
<keyword evidence="2 6" id="KW-0808">Transferase</keyword>
<dbReference type="Gene3D" id="3.20.20.105">
    <property type="entry name" value="Queuine tRNA-ribosyltransferase-like"/>
    <property type="match status" value="1"/>
</dbReference>
<dbReference type="InterPro" id="IPR036511">
    <property type="entry name" value="TGT-like_sf"/>
</dbReference>
<dbReference type="SUPFAM" id="SSF51713">
    <property type="entry name" value="tRNA-guanine transglycosylase"/>
    <property type="match status" value="1"/>
</dbReference>
<dbReference type="SUPFAM" id="SSF88802">
    <property type="entry name" value="Pre-PUA domain"/>
    <property type="match status" value="1"/>
</dbReference>
<dbReference type="InParanoid" id="A0A1Q6DUY0"/>
<evidence type="ECO:0000256" key="3">
    <source>
        <dbReference type="ARBA" id="ARBA00022694"/>
    </source>
</evidence>
<organism evidence="8 9">
    <name type="scientific">Methanohalarchaeum thermophilum</name>
    <dbReference type="NCBI Taxonomy" id="1903181"/>
    <lineage>
        <taxon>Archaea</taxon>
        <taxon>Methanobacteriati</taxon>
        <taxon>Methanobacteriota</taxon>
        <taxon>Methanonatronarchaeia</taxon>
        <taxon>Methanonatronarchaeales</taxon>
        <taxon>Methanonatronarchaeaceae</taxon>
        <taxon>Candidatus Methanohalarchaeum</taxon>
    </lineage>
</organism>
<dbReference type="GO" id="GO:0002099">
    <property type="term" value="P:tRNA wobble guanine modification"/>
    <property type="evidence" value="ECO:0007669"/>
    <property type="project" value="TreeGrafter"/>
</dbReference>
<feature type="binding site" evidence="6">
    <location>
        <position position="274"/>
    </location>
    <ligand>
        <name>Zn(2+)</name>
        <dbReference type="ChEBI" id="CHEBI:29105"/>
    </ligand>
</feature>
<evidence type="ECO:0000256" key="4">
    <source>
        <dbReference type="ARBA" id="ARBA00022723"/>
    </source>
</evidence>
<comment type="function">
    <text evidence="6">Exchanges the guanine residue with 7-cyano-7-deazaguanine (preQ0) at position 15 in the dihydrouridine loop (D-loop) of archaeal tRNAs.</text>
</comment>
<comment type="similarity">
    <text evidence="6">Belongs to the archaeosine tRNA-ribosyltransferase family.</text>
</comment>
<dbReference type="STRING" id="1903181.BTN85_0649"/>
<proteinExistence type="inferred from homology"/>
<dbReference type="GO" id="GO:0005737">
    <property type="term" value="C:cytoplasm"/>
    <property type="evidence" value="ECO:0007669"/>
    <property type="project" value="TreeGrafter"/>
</dbReference>
<comment type="cofactor">
    <cofactor evidence="6">
        <name>Zn(2+)</name>
        <dbReference type="ChEBI" id="CHEBI:29105"/>
    </cofactor>
    <text evidence="6">Binds 1 zinc ion per subunit.</text>
</comment>
<dbReference type="AlphaFoldDB" id="A0A1Q6DUY0"/>
<dbReference type="NCBIfam" id="TIGR00449">
    <property type="entry name" value="tgt_general"/>
    <property type="match status" value="1"/>
</dbReference>
<dbReference type="EC" id="2.4.2.48" evidence="6"/>
<evidence type="ECO:0000313" key="8">
    <source>
        <dbReference type="EMBL" id="OKY78164.1"/>
    </source>
</evidence>
<gene>
    <name evidence="6" type="primary">tgtA</name>
    <name evidence="8" type="ORF">BTN85_0649</name>
</gene>
<comment type="pathway">
    <text evidence="6">tRNA modification; archaeosine-tRNA biosynthesis.</text>
</comment>
<feature type="binding site" evidence="6">
    <location>
        <position position="123"/>
    </location>
    <ligand>
        <name>substrate</name>
    </ligand>
</feature>
<reference evidence="8" key="1">
    <citation type="submission" date="2016-12" db="EMBL/GenBank/DDBJ databases">
        <title>Discovery of methanogenic haloarchaea.</title>
        <authorList>
            <person name="Sorokin D.Y."/>
            <person name="Makarova K.S."/>
            <person name="Abbas B."/>
            <person name="Ferrer M."/>
            <person name="Golyshin P.N."/>
        </authorList>
    </citation>
    <scope>NUCLEOTIDE SEQUENCE [LARGE SCALE GENOMIC DNA]</scope>
    <source>
        <strain evidence="8">HMET1</strain>
    </source>
</reference>
<dbReference type="PANTHER" id="PTHR46499">
    <property type="entry name" value="QUEUINE TRNA-RIBOSYLTRANSFERASE"/>
    <property type="match status" value="1"/>
</dbReference>
<accession>A0A1Q6DUY0</accession>
<dbReference type="NCBIfam" id="TIGR00432">
    <property type="entry name" value="arcsn_tRNA_tgt"/>
    <property type="match status" value="1"/>
</dbReference>
<evidence type="ECO:0000313" key="9">
    <source>
        <dbReference type="Proteomes" id="UP000185744"/>
    </source>
</evidence>
<dbReference type="GO" id="GO:0008270">
    <property type="term" value="F:zinc ion binding"/>
    <property type="evidence" value="ECO:0007669"/>
    <property type="project" value="UniProtKB-UniRule"/>
</dbReference>
<evidence type="ECO:0000256" key="1">
    <source>
        <dbReference type="ARBA" id="ARBA00022676"/>
    </source>
</evidence>
<evidence type="ECO:0000256" key="6">
    <source>
        <dbReference type="HAMAP-Rule" id="MF_01634"/>
    </source>
</evidence>
<sequence length="483" mass="54428">MRFEIKRKDFGGRIGSLELGDWEIETPTIMPVVNPNLETVSIEDIRDVGADILITNSYIIYKNEKLRERVLKEGLHDFLGFDGPIMTDSGAYQLSVYGDVEVTSQEILNFQEEIGSDIGVPLDIPTSPDATRDKAEKDLAETMDRLRSIGEFDDLNVAGPVQGASYGDLRSKAANQVSEIGFDLYCIGGVVPIMESYDFEKLAQVVIPTKKNLPVNKPIHLFGAGHPMIFSFAVALGCDLFDSAAYALFAKRGKYITVRGTWDVGEMEYLPCSCPVCSNAGAEDLVDDKEKLAKHNLYVTFREINTVKESIRRGELFELVSERSRAHPSLLSGLMKALDEENWFEKFAPVSKKNAFFYCGEESLKRPELLRNLKKIDSFNLTGKRLLIVPHDFKINTDSSTQIIKIKPPFVYSEELSNTYPFGQSLIANINKEKRKKFAKRLIKKIIDKFGQNFEEIYSIGNQIELGQIKDLSPDEARKRFSI</sequence>
<protein>
    <recommendedName>
        <fullName evidence="6">tRNA-guanine(15) transglycosylase</fullName>
        <ecNumber evidence="6">2.4.2.48</ecNumber>
    </recommendedName>
    <alternativeName>
        <fullName evidence="6">7-cyano-7-deazaguanine tRNA-ribosyltransferase</fullName>
    </alternativeName>
    <alternativeName>
        <fullName evidence="6">Archaeal tRNA-guanine transglycosylase</fullName>
    </alternativeName>
</protein>
<feature type="binding site" evidence="6">
    <location>
        <position position="272"/>
    </location>
    <ligand>
        <name>Zn(2+)</name>
        <dbReference type="ChEBI" id="CHEBI:29105"/>
    </ligand>
</feature>
<name>A0A1Q6DUY0_METT1</name>
<keyword evidence="3 6" id="KW-0819">tRNA processing</keyword>
<dbReference type="Pfam" id="PF01702">
    <property type="entry name" value="TGT"/>
    <property type="match status" value="1"/>
</dbReference>